<feature type="compositionally biased region" description="Basic residues" evidence="1">
    <location>
        <begin position="73"/>
        <end position="84"/>
    </location>
</feature>
<organism evidence="2 3">
    <name type="scientific">Ancylostoma ceylanicum</name>
    <dbReference type="NCBI Taxonomy" id="53326"/>
    <lineage>
        <taxon>Eukaryota</taxon>
        <taxon>Metazoa</taxon>
        <taxon>Ecdysozoa</taxon>
        <taxon>Nematoda</taxon>
        <taxon>Chromadorea</taxon>
        <taxon>Rhabditida</taxon>
        <taxon>Rhabditina</taxon>
        <taxon>Rhabditomorpha</taxon>
        <taxon>Strongyloidea</taxon>
        <taxon>Ancylostomatidae</taxon>
        <taxon>Ancylostomatinae</taxon>
        <taxon>Ancylostoma</taxon>
    </lineage>
</organism>
<gene>
    <name evidence="2" type="primary">Acey_s0141.g2256</name>
    <name evidence="2" type="ORF">Y032_0141g2256</name>
</gene>
<dbReference type="Proteomes" id="UP000024635">
    <property type="component" value="Unassembled WGS sequence"/>
</dbReference>
<evidence type="ECO:0000256" key="1">
    <source>
        <dbReference type="SAM" id="MobiDB-lite"/>
    </source>
</evidence>
<comment type="caution">
    <text evidence="2">The sequence shown here is derived from an EMBL/GenBank/DDBJ whole genome shotgun (WGS) entry which is preliminary data.</text>
</comment>
<protein>
    <submittedName>
        <fullName evidence="2">Uncharacterized protein</fullName>
    </submittedName>
</protein>
<evidence type="ECO:0000313" key="3">
    <source>
        <dbReference type="Proteomes" id="UP000024635"/>
    </source>
</evidence>
<evidence type="ECO:0000313" key="2">
    <source>
        <dbReference type="EMBL" id="EYB97413.1"/>
    </source>
</evidence>
<sequence length="84" mass="9121">MGMRTTATTGTGTGRGTVSRCDRVSYAENRCAMTAAIVRSDDTKTMLHTHHHHQHPTPSPAAAASSNPVRESRRLRPLMRHTAG</sequence>
<reference evidence="3" key="1">
    <citation type="journal article" date="2015" name="Nat. Genet.">
        <title>The genome and transcriptome of the zoonotic hookworm Ancylostoma ceylanicum identify infection-specific gene families.</title>
        <authorList>
            <person name="Schwarz E.M."/>
            <person name="Hu Y."/>
            <person name="Antoshechkin I."/>
            <person name="Miller M.M."/>
            <person name="Sternberg P.W."/>
            <person name="Aroian R.V."/>
        </authorList>
    </citation>
    <scope>NUCLEOTIDE SEQUENCE</scope>
    <source>
        <strain evidence="3">HY135</strain>
    </source>
</reference>
<dbReference type="AlphaFoldDB" id="A0A016T332"/>
<keyword evidence="3" id="KW-1185">Reference proteome</keyword>
<name>A0A016T332_9BILA</name>
<dbReference type="EMBL" id="JARK01001477">
    <property type="protein sequence ID" value="EYB97413.1"/>
    <property type="molecule type" value="Genomic_DNA"/>
</dbReference>
<proteinExistence type="predicted"/>
<accession>A0A016T332</accession>
<feature type="region of interest" description="Disordered" evidence="1">
    <location>
        <begin position="42"/>
        <end position="84"/>
    </location>
</feature>